<dbReference type="AlphaFoldDB" id="A0A2N5PY01"/>
<dbReference type="Gene3D" id="1.10.10.10">
    <property type="entry name" value="Winged helix-like DNA-binding domain superfamily/Winged helix DNA-binding domain"/>
    <property type="match status" value="1"/>
</dbReference>
<dbReference type="Proteomes" id="UP000234840">
    <property type="component" value="Unassembled WGS sequence"/>
</dbReference>
<dbReference type="InterPro" id="IPR013324">
    <property type="entry name" value="RNA_pol_sigma_r3/r4-like"/>
</dbReference>
<evidence type="ECO:0000313" key="2">
    <source>
        <dbReference type="Proteomes" id="UP000234840"/>
    </source>
</evidence>
<accession>A0A2N5PY01</accession>
<organism evidence="1 2">
    <name type="scientific">Mediterraneibacter gnavus</name>
    <name type="common">Ruminococcus gnavus</name>
    <dbReference type="NCBI Taxonomy" id="33038"/>
    <lineage>
        <taxon>Bacteria</taxon>
        <taxon>Bacillati</taxon>
        <taxon>Bacillota</taxon>
        <taxon>Clostridia</taxon>
        <taxon>Lachnospirales</taxon>
        <taxon>Lachnospiraceae</taxon>
        <taxon>Mediterraneibacter</taxon>
    </lineage>
</organism>
<sequence length="156" mass="18086">MIIKYEIACREAGLSEENTAEIRKFLDAEQKKLKRRKEAKKKTQLCFLSVEEMAAKIGEDDIESCDIPDPTMNTEEMAIKRFELSVLRSCMDELSQEDKEFLLACFACERGAVAELTRKLEIPQTTVSSRKKALFEKVQKRFFEKYEKSQKSVVEN</sequence>
<gene>
    <name evidence="1" type="ORF">CDL20_11550</name>
</gene>
<name>A0A2N5PY01_MEDGN</name>
<protein>
    <submittedName>
        <fullName evidence="1">Uncharacterized protein</fullName>
    </submittedName>
</protein>
<dbReference type="EMBL" id="NIHW01000031">
    <property type="protein sequence ID" value="PLT84527.1"/>
    <property type="molecule type" value="Genomic_DNA"/>
</dbReference>
<comment type="caution">
    <text evidence="1">The sequence shown here is derived from an EMBL/GenBank/DDBJ whole genome shotgun (WGS) entry which is preliminary data.</text>
</comment>
<dbReference type="RefSeq" id="WP_101882736.1">
    <property type="nucleotide sequence ID" value="NZ_NIHW01000031.1"/>
</dbReference>
<evidence type="ECO:0000313" key="1">
    <source>
        <dbReference type="EMBL" id="PLT84527.1"/>
    </source>
</evidence>
<dbReference type="SUPFAM" id="SSF88659">
    <property type="entry name" value="Sigma3 and sigma4 domains of RNA polymerase sigma factors"/>
    <property type="match status" value="1"/>
</dbReference>
<reference evidence="1 2" key="1">
    <citation type="journal article" date="2017" name="Genome Med.">
        <title>A novel Ruminococcus gnavus clade enriched in inflammatory bowel disease patients.</title>
        <authorList>
            <person name="Hall A.B."/>
            <person name="Yassour M."/>
            <person name="Sauk J."/>
            <person name="Garner A."/>
            <person name="Jiang X."/>
            <person name="Arthur T."/>
            <person name="Lagoudas G.K."/>
            <person name="Vatanen T."/>
            <person name="Fornelos N."/>
            <person name="Wilson R."/>
            <person name="Bertha M."/>
            <person name="Cohen M."/>
            <person name="Garber J."/>
            <person name="Khalili H."/>
            <person name="Gevers D."/>
            <person name="Ananthakrishnan A.N."/>
            <person name="Kugathasan S."/>
            <person name="Lander E.S."/>
            <person name="Blainey P."/>
            <person name="Vlamakis H."/>
            <person name="Xavier R.J."/>
            <person name="Huttenhower C."/>
        </authorList>
    </citation>
    <scope>NUCLEOTIDE SEQUENCE [LARGE SCALE GENOMIC DNA]</scope>
    <source>
        <strain evidence="1 2">RJX1128</strain>
    </source>
</reference>
<dbReference type="InterPro" id="IPR036388">
    <property type="entry name" value="WH-like_DNA-bd_sf"/>
</dbReference>
<proteinExistence type="predicted"/>